<accession>A0ABS2IDE3</accession>
<name>A0ABS2IDE3_9GAMM</name>
<evidence type="ECO:0000313" key="3">
    <source>
        <dbReference type="Proteomes" id="UP000717995"/>
    </source>
</evidence>
<keyword evidence="1" id="KW-1277">Toxin-antitoxin system</keyword>
<dbReference type="Proteomes" id="UP000717995">
    <property type="component" value="Unassembled WGS sequence"/>
</dbReference>
<evidence type="ECO:0000256" key="1">
    <source>
        <dbReference type="ARBA" id="ARBA00022649"/>
    </source>
</evidence>
<dbReference type="Pfam" id="PF07362">
    <property type="entry name" value="CcdA"/>
    <property type="match status" value="1"/>
</dbReference>
<protein>
    <submittedName>
        <fullName evidence="2">Type II toxin-antitoxin system CcdA family antitoxin</fullName>
    </submittedName>
</protein>
<gene>
    <name evidence="2" type="ORF">JQX08_10110</name>
</gene>
<reference evidence="2 3" key="1">
    <citation type="submission" date="2021-02" db="EMBL/GenBank/DDBJ databases">
        <authorList>
            <person name="Lee D.-H."/>
        </authorList>
    </citation>
    <scope>NUCLEOTIDE SEQUENCE [LARGE SCALE GENOMIC DNA]</scope>
    <source>
        <strain evidence="2 3">UL073</strain>
    </source>
</reference>
<evidence type="ECO:0000313" key="2">
    <source>
        <dbReference type="EMBL" id="MBM7061060.1"/>
    </source>
</evidence>
<sequence length="81" mass="9265">MTTLYDSHAPKRAAKLRVNGDLLTKATELGINLSTKLEQALAEALRTEHRRRWLAENRTAISAYNQHVQDNGVFSDDLRRF</sequence>
<proteinExistence type="predicted"/>
<dbReference type="InterPro" id="IPR009956">
    <property type="entry name" value="Post-segregation_anti-tox_CcdA"/>
</dbReference>
<organism evidence="2 3">
    <name type="scientific">Zestomonas insulae</name>
    <dbReference type="NCBI Taxonomy" id="2809017"/>
    <lineage>
        <taxon>Bacteria</taxon>
        <taxon>Pseudomonadati</taxon>
        <taxon>Pseudomonadota</taxon>
        <taxon>Gammaproteobacteria</taxon>
        <taxon>Pseudomonadales</taxon>
        <taxon>Pseudomonadaceae</taxon>
        <taxon>Zestomonas</taxon>
    </lineage>
</organism>
<keyword evidence="3" id="KW-1185">Reference proteome</keyword>
<comment type="caution">
    <text evidence="2">The sequence shown here is derived from an EMBL/GenBank/DDBJ whole genome shotgun (WGS) entry which is preliminary data.</text>
</comment>
<dbReference type="EMBL" id="JAFEUP010000003">
    <property type="protein sequence ID" value="MBM7061060.1"/>
    <property type="molecule type" value="Genomic_DNA"/>
</dbReference>